<dbReference type="Proteomes" id="UP000507470">
    <property type="component" value="Unassembled WGS sequence"/>
</dbReference>
<proteinExistence type="predicted"/>
<accession>A0A6J8A2V9</accession>
<dbReference type="Pfam" id="PF24066">
    <property type="entry name" value="Hisat_C"/>
    <property type="match status" value="1"/>
</dbReference>
<keyword evidence="3" id="KW-1185">Reference proteome</keyword>
<dbReference type="PANTHER" id="PTHR47403:SF6">
    <property type="entry name" value="N-ACETYLTRANSFERASE DOMAIN-CONTAINING PROTEIN"/>
    <property type="match status" value="1"/>
</dbReference>
<organism evidence="2 3">
    <name type="scientific">Mytilus coruscus</name>
    <name type="common">Sea mussel</name>
    <dbReference type="NCBI Taxonomy" id="42192"/>
    <lineage>
        <taxon>Eukaryota</taxon>
        <taxon>Metazoa</taxon>
        <taxon>Spiralia</taxon>
        <taxon>Lophotrochozoa</taxon>
        <taxon>Mollusca</taxon>
        <taxon>Bivalvia</taxon>
        <taxon>Autobranchia</taxon>
        <taxon>Pteriomorphia</taxon>
        <taxon>Mytilida</taxon>
        <taxon>Mytiloidea</taxon>
        <taxon>Mytilidae</taxon>
        <taxon>Mytilinae</taxon>
        <taxon>Mytilus</taxon>
    </lineage>
</organism>
<evidence type="ECO:0000313" key="3">
    <source>
        <dbReference type="Proteomes" id="UP000507470"/>
    </source>
</evidence>
<dbReference type="OrthoDB" id="6151923at2759"/>
<evidence type="ECO:0000313" key="2">
    <source>
        <dbReference type="EMBL" id="CAC5360455.1"/>
    </source>
</evidence>
<dbReference type="AlphaFoldDB" id="A0A6J8A2V9"/>
<protein>
    <recommendedName>
        <fullName evidence="1">Histidine N-acetyltransferase C-terminal domain-containing protein</fullName>
    </recommendedName>
</protein>
<dbReference type="EMBL" id="CACVKT020000566">
    <property type="protein sequence ID" value="CAC5360455.1"/>
    <property type="molecule type" value="Genomic_DNA"/>
</dbReference>
<name>A0A6J8A2V9_MYTCO</name>
<feature type="domain" description="Histidine N-acetyltransferase C-terminal" evidence="1">
    <location>
        <begin position="170"/>
        <end position="285"/>
    </location>
</feature>
<dbReference type="PANTHER" id="PTHR47403">
    <property type="entry name" value="LOC100145250 PROTEIN"/>
    <property type="match status" value="1"/>
</dbReference>
<dbReference type="InterPro" id="IPR056483">
    <property type="entry name" value="Hisat_C"/>
</dbReference>
<evidence type="ECO:0000259" key="1">
    <source>
        <dbReference type="Pfam" id="PF24066"/>
    </source>
</evidence>
<sequence>MTISLSSNVEMSNRSIKVVRVTKDDYEKVCAITPPGQIYSGTDYLPDYFHMLLDMPNVEAYAAVVDGKFASFFLSSVVDNGRTVITRAGRTNKEYAGMGLQDILMRNTIKNRNYDKIAVTGGAHVKAIFDQIKAGKREKILMMEFRSYITSGDQLKSILNTTGNITPTSAKPIDESELGDLLTNQQVCCHLFPEGRVIVDWVPYRLIKSNASLIKTIRTTVIGSNLKNGTRILTFANYINTLAGLVCNIEVYGYIGETLAEHLYLHLRELISKVISGKVIIRCFFRQETNSNFITNLMKRFGLDITEIWGTTLVCTETSPEIYFRESKL</sequence>
<gene>
    <name evidence="2" type="ORF">MCOR_2938</name>
</gene>
<reference evidence="2 3" key="1">
    <citation type="submission" date="2020-06" db="EMBL/GenBank/DDBJ databases">
        <authorList>
            <person name="Li R."/>
            <person name="Bekaert M."/>
        </authorList>
    </citation>
    <scope>NUCLEOTIDE SEQUENCE [LARGE SCALE GENOMIC DNA]</scope>
    <source>
        <strain evidence="3">wild</strain>
    </source>
</reference>